<dbReference type="AlphaFoldDB" id="A4C822"/>
<dbReference type="HOGENOM" id="CLU_1804569_0_0_6"/>
<name>A4C822_9GAMM</name>
<sequence length="143" mass="16496">MADLLSYILLRNKIIKFLSVLLILFVAGCSNQVELEPFEIQHQEFASQTDAAGDRLFSFIAAVKPSASQYVKIGEQMSRSDYKKMLNTDTFDNSSLLRMELEDHAVLLLEQELKQRNYCADKHSIEEVKWREYSVRLSGRCLN</sequence>
<reference evidence="1 2" key="1">
    <citation type="submission" date="2006-02" db="EMBL/GenBank/DDBJ databases">
        <authorList>
            <person name="Moran M.A."/>
            <person name="Kjelleberg S."/>
            <person name="Egan S."/>
            <person name="Saunders N."/>
            <person name="Thomas T."/>
            <person name="Ferriera S."/>
            <person name="Johnson J."/>
            <person name="Kravitz S."/>
            <person name="Halpern A."/>
            <person name="Remington K."/>
            <person name="Beeson K."/>
            <person name="Tran B."/>
            <person name="Rogers Y.-H."/>
            <person name="Friedman R."/>
            <person name="Venter J.C."/>
        </authorList>
    </citation>
    <scope>NUCLEOTIDE SEQUENCE [LARGE SCALE GENOMIC DNA]</scope>
    <source>
        <strain evidence="1 2">D2</strain>
    </source>
</reference>
<protein>
    <submittedName>
        <fullName evidence="1">Putative orphan protein putative signal peptide</fullName>
    </submittedName>
</protein>
<keyword evidence="2" id="KW-1185">Reference proteome</keyword>
<organism evidence="1 2">
    <name type="scientific">Pseudoalteromonas tunicata D2</name>
    <dbReference type="NCBI Taxonomy" id="87626"/>
    <lineage>
        <taxon>Bacteria</taxon>
        <taxon>Pseudomonadati</taxon>
        <taxon>Pseudomonadota</taxon>
        <taxon>Gammaproteobacteria</taxon>
        <taxon>Alteromonadales</taxon>
        <taxon>Pseudoalteromonadaceae</taxon>
        <taxon>Pseudoalteromonas</taxon>
    </lineage>
</organism>
<comment type="caution">
    <text evidence="1">The sequence shown here is derived from an EMBL/GenBank/DDBJ whole genome shotgun (WGS) entry which is preliminary data.</text>
</comment>
<dbReference type="EMBL" id="AAOH01000003">
    <property type="protein sequence ID" value="EAR28737.1"/>
    <property type="molecule type" value="Genomic_DNA"/>
</dbReference>
<proteinExistence type="predicted"/>
<evidence type="ECO:0000313" key="1">
    <source>
        <dbReference type="EMBL" id="EAR28737.1"/>
    </source>
</evidence>
<accession>A4C822</accession>
<dbReference type="Proteomes" id="UP000006201">
    <property type="component" value="Unassembled WGS sequence"/>
</dbReference>
<evidence type="ECO:0000313" key="2">
    <source>
        <dbReference type="Proteomes" id="UP000006201"/>
    </source>
</evidence>
<dbReference type="eggNOG" id="ENOG502ZVIS">
    <property type="taxonomic scope" value="Bacteria"/>
</dbReference>
<gene>
    <name evidence="1" type="ORF">PTD2_06834</name>
</gene>